<dbReference type="EMBL" id="BAABLM010000001">
    <property type="protein sequence ID" value="GAA4664855.1"/>
    <property type="molecule type" value="Genomic_DNA"/>
</dbReference>
<organism evidence="3 4">
    <name type="scientific">Frondihabitans cladoniiphilus</name>
    <dbReference type="NCBI Taxonomy" id="715785"/>
    <lineage>
        <taxon>Bacteria</taxon>
        <taxon>Bacillati</taxon>
        <taxon>Actinomycetota</taxon>
        <taxon>Actinomycetes</taxon>
        <taxon>Micrococcales</taxon>
        <taxon>Microbacteriaceae</taxon>
        <taxon>Frondihabitans</taxon>
    </lineage>
</organism>
<comment type="caution">
    <text evidence="3">The sequence shown here is derived from an EMBL/GenBank/DDBJ whole genome shotgun (WGS) entry which is preliminary data.</text>
</comment>
<dbReference type="Proteomes" id="UP001501295">
    <property type="component" value="Unassembled WGS sequence"/>
</dbReference>
<name>A0ABP8VJX1_9MICO</name>
<feature type="transmembrane region" description="Helical" evidence="2">
    <location>
        <begin position="69"/>
        <end position="87"/>
    </location>
</feature>
<keyword evidence="2" id="KW-0812">Transmembrane</keyword>
<keyword evidence="4" id="KW-1185">Reference proteome</keyword>
<feature type="region of interest" description="Disordered" evidence="1">
    <location>
        <begin position="1"/>
        <end position="58"/>
    </location>
</feature>
<evidence type="ECO:0000256" key="2">
    <source>
        <dbReference type="SAM" id="Phobius"/>
    </source>
</evidence>
<evidence type="ECO:0000313" key="3">
    <source>
        <dbReference type="EMBL" id="GAA4664855.1"/>
    </source>
</evidence>
<reference evidence="4" key="1">
    <citation type="journal article" date="2019" name="Int. J. Syst. Evol. Microbiol.">
        <title>The Global Catalogue of Microorganisms (GCM) 10K type strain sequencing project: providing services to taxonomists for standard genome sequencing and annotation.</title>
        <authorList>
            <consortium name="The Broad Institute Genomics Platform"/>
            <consortium name="The Broad Institute Genome Sequencing Center for Infectious Disease"/>
            <person name="Wu L."/>
            <person name="Ma J."/>
        </authorList>
    </citation>
    <scope>NUCLEOTIDE SEQUENCE [LARGE SCALE GENOMIC DNA]</scope>
    <source>
        <strain evidence="4">JCM 18956</strain>
    </source>
</reference>
<protein>
    <recommendedName>
        <fullName evidence="5">DNA polymerase III subunit gamma/tau</fullName>
    </recommendedName>
</protein>
<proteinExistence type="predicted"/>
<feature type="transmembrane region" description="Helical" evidence="2">
    <location>
        <begin position="108"/>
        <end position="131"/>
    </location>
</feature>
<gene>
    <name evidence="3" type="ORF">GCM10025780_02420</name>
</gene>
<evidence type="ECO:0000313" key="4">
    <source>
        <dbReference type="Proteomes" id="UP001501295"/>
    </source>
</evidence>
<accession>A0ABP8VJX1</accession>
<keyword evidence="2" id="KW-0472">Membrane</keyword>
<feature type="compositionally biased region" description="Basic and acidic residues" evidence="1">
    <location>
        <begin position="1"/>
        <end position="10"/>
    </location>
</feature>
<dbReference type="RefSeq" id="WP_345372261.1">
    <property type="nucleotide sequence ID" value="NZ_BAABLM010000001.1"/>
</dbReference>
<evidence type="ECO:0008006" key="5">
    <source>
        <dbReference type="Google" id="ProtNLM"/>
    </source>
</evidence>
<sequence length="158" mass="17154">MSVDSGRDEAGVGTSDDDDEALSWGESSDKSYVEGPVVERTGWVPDQGLEDDDGDDDELPEGVMSSTMLVVHGVFGAIFLLFAVAWLKSISNVAPSFASPLADWMWRIGTWFAVASPVIWFLATVYLVPVAKPSRRFVWFVVGVVVLIPWPFLIGASA</sequence>
<feature type="compositionally biased region" description="Acidic residues" evidence="1">
    <location>
        <begin position="48"/>
        <end position="58"/>
    </location>
</feature>
<evidence type="ECO:0000256" key="1">
    <source>
        <dbReference type="SAM" id="MobiDB-lite"/>
    </source>
</evidence>
<feature type="transmembrane region" description="Helical" evidence="2">
    <location>
        <begin position="137"/>
        <end position="156"/>
    </location>
</feature>
<keyword evidence="2" id="KW-1133">Transmembrane helix</keyword>